<evidence type="ECO:0000256" key="10">
    <source>
        <dbReference type="ARBA" id="ARBA00022840"/>
    </source>
</evidence>
<feature type="binding site" evidence="12 14">
    <location>
        <position position="301"/>
    </location>
    <ligand>
        <name>ATP</name>
        <dbReference type="ChEBI" id="CHEBI:30616"/>
    </ligand>
</feature>
<evidence type="ECO:0000313" key="17">
    <source>
        <dbReference type="Proteomes" id="UP000437748"/>
    </source>
</evidence>
<dbReference type="EC" id="2.7.2.3" evidence="5 12"/>
<gene>
    <name evidence="12 16" type="primary">pgk</name>
    <name evidence="16" type="ORF">GCL60_00150</name>
</gene>
<dbReference type="Proteomes" id="UP000437748">
    <property type="component" value="Unassembled WGS sequence"/>
</dbReference>
<dbReference type="PANTHER" id="PTHR11406:SF23">
    <property type="entry name" value="PHOSPHOGLYCERATE KINASE 1, CHLOROPLASTIC-RELATED"/>
    <property type="match status" value="1"/>
</dbReference>
<dbReference type="GO" id="GO:0004618">
    <property type="term" value="F:phosphoglycerate kinase activity"/>
    <property type="evidence" value="ECO:0007669"/>
    <property type="project" value="UniProtKB-UniRule"/>
</dbReference>
<comment type="subunit">
    <text evidence="4 12">Monomer.</text>
</comment>
<dbReference type="GO" id="GO:0005524">
    <property type="term" value="F:ATP binding"/>
    <property type="evidence" value="ECO:0007669"/>
    <property type="project" value="UniProtKB-KW"/>
</dbReference>
<dbReference type="PROSITE" id="PS00111">
    <property type="entry name" value="PGLYCERATE_KINASE"/>
    <property type="match status" value="1"/>
</dbReference>
<dbReference type="FunFam" id="3.40.50.1260:FF:000003">
    <property type="entry name" value="Phosphoglycerate kinase"/>
    <property type="match status" value="1"/>
</dbReference>
<evidence type="ECO:0000256" key="14">
    <source>
        <dbReference type="PIRSR" id="PIRSR000724-2"/>
    </source>
</evidence>
<feature type="binding site" evidence="12 13">
    <location>
        <begin position="26"/>
        <end position="28"/>
    </location>
    <ligand>
        <name>substrate</name>
    </ligand>
</feature>
<feature type="binding site" evidence="12">
    <location>
        <position position="157"/>
    </location>
    <ligand>
        <name>substrate</name>
    </ligand>
</feature>
<keyword evidence="7 12" id="KW-0808">Transferase</keyword>
<dbReference type="GO" id="GO:0043531">
    <property type="term" value="F:ADP binding"/>
    <property type="evidence" value="ECO:0007669"/>
    <property type="project" value="TreeGrafter"/>
</dbReference>
<dbReference type="GO" id="GO:0006096">
    <property type="term" value="P:glycolytic process"/>
    <property type="evidence" value="ECO:0007669"/>
    <property type="project" value="UniProtKB-UniRule"/>
</dbReference>
<proteinExistence type="inferred from homology"/>
<keyword evidence="9 12" id="KW-0418">Kinase</keyword>
<dbReference type="RefSeq" id="WP_153417875.1">
    <property type="nucleotide sequence ID" value="NZ_WFLM01000001.1"/>
</dbReference>
<keyword evidence="8 12" id="KW-0547">Nucleotide-binding</keyword>
<dbReference type="GO" id="GO:0006094">
    <property type="term" value="P:gluconeogenesis"/>
    <property type="evidence" value="ECO:0007669"/>
    <property type="project" value="TreeGrafter"/>
</dbReference>
<organism evidence="16 17">
    <name type="scientific">Silvanigrella paludirubra</name>
    <dbReference type="NCBI Taxonomy" id="2499159"/>
    <lineage>
        <taxon>Bacteria</taxon>
        <taxon>Pseudomonadati</taxon>
        <taxon>Bdellovibrionota</taxon>
        <taxon>Oligoflexia</taxon>
        <taxon>Silvanigrellales</taxon>
        <taxon>Silvanigrellaceae</taxon>
        <taxon>Silvanigrella</taxon>
    </lineage>
</organism>
<feature type="binding site" evidence="12 14">
    <location>
        <position position="210"/>
    </location>
    <ligand>
        <name>ATP</name>
        <dbReference type="ChEBI" id="CHEBI:30616"/>
    </ligand>
</feature>
<evidence type="ECO:0000256" key="4">
    <source>
        <dbReference type="ARBA" id="ARBA00011245"/>
    </source>
</evidence>
<comment type="subcellular location">
    <subcellularLocation>
        <location evidence="12">Cytoplasm</location>
    </subcellularLocation>
</comment>
<feature type="binding site" evidence="13">
    <location>
        <position position="41"/>
    </location>
    <ligand>
        <name>(2R)-3-phosphoglycerate</name>
        <dbReference type="ChEBI" id="CHEBI:58272"/>
    </ligand>
</feature>
<dbReference type="OrthoDB" id="5288897at2"/>
<dbReference type="InterPro" id="IPR015824">
    <property type="entry name" value="Phosphoglycerate_kinase_N"/>
</dbReference>
<protein>
    <recommendedName>
        <fullName evidence="6 12">Phosphoglycerate kinase</fullName>
        <ecNumber evidence="5 12">2.7.2.3</ecNumber>
    </recommendedName>
</protein>
<keyword evidence="12" id="KW-0963">Cytoplasm</keyword>
<dbReference type="EMBL" id="WFLM01000001">
    <property type="protein sequence ID" value="KAB8040361.1"/>
    <property type="molecule type" value="Genomic_DNA"/>
</dbReference>
<evidence type="ECO:0000256" key="8">
    <source>
        <dbReference type="ARBA" id="ARBA00022741"/>
    </source>
</evidence>
<comment type="caution">
    <text evidence="16">The sequence shown here is derived from an EMBL/GenBank/DDBJ whole genome shotgun (WGS) entry which is preliminary data.</text>
</comment>
<evidence type="ECO:0000313" key="16">
    <source>
        <dbReference type="EMBL" id="KAB8040361.1"/>
    </source>
</evidence>
<evidence type="ECO:0000256" key="13">
    <source>
        <dbReference type="PIRSR" id="PIRSR000724-1"/>
    </source>
</evidence>
<feature type="binding site" evidence="12 14">
    <location>
        <begin position="358"/>
        <end position="361"/>
    </location>
    <ligand>
        <name>ATP</name>
        <dbReference type="ChEBI" id="CHEBI:30616"/>
    </ligand>
</feature>
<dbReference type="PRINTS" id="PR00477">
    <property type="entry name" value="PHGLYCKINASE"/>
</dbReference>
<keyword evidence="10 12" id="KW-0067">ATP-binding</keyword>
<feature type="binding site" evidence="12 14">
    <location>
        <position position="332"/>
    </location>
    <ligand>
        <name>ATP</name>
        <dbReference type="ChEBI" id="CHEBI:30616"/>
    </ligand>
</feature>
<feature type="binding site" evidence="13">
    <location>
        <position position="157"/>
    </location>
    <ligand>
        <name>(2R)-3-phosphoglycerate</name>
        <dbReference type="ChEBI" id="CHEBI:58272"/>
    </ligand>
</feature>
<feature type="binding site" evidence="13">
    <location>
        <position position="124"/>
    </location>
    <ligand>
        <name>(2R)-3-phosphoglycerate</name>
        <dbReference type="ChEBI" id="CHEBI:58272"/>
    </ligand>
</feature>
<feature type="binding site" evidence="12">
    <location>
        <position position="124"/>
    </location>
    <ligand>
        <name>substrate</name>
    </ligand>
</feature>
<dbReference type="UniPathway" id="UPA00109">
    <property type="reaction ID" value="UER00185"/>
</dbReference>
<comment type="pathway">
    <text evidence="2 12">Carbohydrate degradation; glycolysis; pyruvate from D-glyceraldehyde 3-phosphate: step 2/5.</text>
</comment>
<dbReference type="Pfam" id="PF00162">
    <property type="entry name" value="PGK"/>
    <property type="match status" value="1"/>
</dbReference>
<keyword evidence="11 12" id="KW-0324">Glycolysis</keyword>
<name>A0A6N6VVK1_9BACT</name>
<evidence type="ECO:0000256" key="11">
    <source>
        <dbReference type="ARBA" id="ARBA00023152"/>
    </source>
</evidence>
<dbReference type="PANTHER" id="PTHR11406">
    <property type="entry name" value="PHOSPHOGLYCERATE KINASE"/>
    <property type="match status" value="1"/>
</dbReference>
<dbReference type="InterPro" id="IPR001576">
    <property type="entry name" value="Phosphoglycerate_kinase"/>
</dbReference>
<evidence type="ECO:0000256" key="15">
    <source>
        <dbReference type="RuleBase" id="RU000532"/>
    </source>
</evidence>
<dbReference type="FunFam" id="3.40.50.1260:FF:000006">
    <property type="entry name" value="Phosphoglycerate kinase"/>
    <property type="match status" value="1"/>
</dbReference>
<evidence type="ECO:0000256" key="2">
    <source>
        <dbReference type="ARBA" id="ARBA00004838"/>
    </source>
</evidence>
<comment type="catalytic activity">
    <reaction evidence="1 12 15">
        <text>(2R)-3-phosphoglycerate + ATP = (2R)-3-phospho-glyceroyl phosphate + ADP</text>
        <dbReference type="Rhea" id="RHEA:14801"/>
        <dbReference type="ChEBI" id="CHEBI:30616"/>
        <dbReference type="ChEBI" id="CHEBI:57604"/>
        <dbReference type="ChEBI" id="CHEBI:58272"/>
        <dbReference type="ChEBI" id="CHEBI:456216"/>
        <dbReference type="EC" id="2.7.2.3"/>
    </reaction>
</comment>
<evidence type="ECO:0000256" key="9">
    <source>
        <dbReference type="ARBA" id="ARBA00022777"/>
    </source>
</evidence>
<evidence type="ECO:0000256" key="12">
    <source>
        <dbReference type="HAMAP-Rule" id="MF_00145"/>
    </source>
</evidence>
<dbReference type="InterPro" id="IPR036043">
    <property type="entry name" value="Phosphoglycerate_kinase_sf"/>
</dbReference>
<dbReference type="GO" id="GO:0005829">
    <property type="term" value="C:cytosol"/>
    <property type="evidence" value="ECO:0007669"/>
    <property type="project" value="UniProtKB-ARBA"/>
</dbReference>
<dbReference type="AlphaFoldDB" id="A0A6N6VVK1"/>
<evidence type="ECO:0000256" key="6">
    <source>
        <dbReference type="ARBA" id="ARBA00016471"/>
    </source>
</evidence>
<feature type="binding site" evidence="12">
    <location>
        <position position="41"/>
    </location>
    <ligand>
        <name>substrate</name>
    </ligand>
</feature>
<sequence length="402" mass="43951">MAKRIRTLEDLDFSSNTQPVVLLRLDLNVPIKKGKISDETRIKAALPTIKWLLEKNAKIIACSHLGRPKGIGFEEEFSIAPVGTRLAELLNLEVVLAHDFVEDGFGKIVYDLKPGQIILLENLRFHKEEQAGNENFANKLAQYAEFYVNDAFGTCHRADASIYAAAECFPLEKRAAGFLVAKEMQFLEDAFRAPKAPVTAIFGGSKVSDKIEILRKFTTIANNMIIGGAMAYTFLKCKGKNVGKSRVEEDKLALVEEIFKAAEKRNVKIYLPEDHLCGSEFSENVTPVVVNSADIPDGLMGLDIGEHSAKVFKNVIENSKVVVWNGPMGVFEFEAFAKGTKAVAEAMSHCEGTTIVGGGDSAAAIVKFNLQDKVTHVSTGGGASMELLEGKELPGIKVLRMK</sequence>
<dbReference type="PIRSF" id="PIRSF000724">
    <property type="entry name" value="Pgk"/>
    <property type="match status" value="1"/>
</dbReference>
<dbReference type="InterPro" id="IPR015911">
    <property type="entry name" value="Phosphoglycerate_kinase_CS"/>
</dbReference>
<evidence type="ECO:0000256" key="1">
    <source>
        <dbReference type="ARBA" id="ARBA00000642"/>
    </source>
</evidence>
<evidence type="ECO:0000256" key="7">
    <source>
        <dbReference type="ARBA" id="ARBA00022679"/>
    </source>
</evidence>
<feature type="binding site" evidence="12 13">
    <location>
        <begin position="64"/>
        <end position="67"/>
    </location>
    <ligand>
        <name>substrate</name>
    </ligand>
</feature>
<keyword evidence="17" id="KW-1185">Reference proteome</keyword>
<dbReference type="SUPFAM" id="SSF53748">
    <property type="entry name" value="Phosphoglycerate kinase"/>
    <property type="match status" value="1"/>
</dbReference>
<comment type="similarity">
    <text evidence="3 12 15">Belongs to the phosphoglycerate kinase family.</text>
</comment>
<reference evidence="16 17" key="1">
    <citation type="submission" date="2019-10" db="EMBL/GenBank/DDBJ databases">
        <title>New species of Slilvanegrellaceae.</title>
        <authorList>
            <person name="Pitt A."/>
            <person name="Hahn M.W."/>
        </authorList>
    </citation>
    <scope>NUCLEOTIDE SEQUENCE [LARGE SCALE GENOMIC DNA]</scope>
    <source>
        <strain evidence="16 17">SP-Ram-0.45-NSY-1</strain>
    </source>
</reference>
<dbReference type="Gene3D" id="3.40.50.1260">
    <property type="entry name" value="Phosphoglycerate kinase, N-terminal domain"/>
    <property type="match status" value="2"/>
</dbReference>
<evidence type="ECO:0000256" key="3">
    <source>
        <dbReference type="ARBA" id="ARBA00008982"/>
    </source>
</evidence>
<dbReference type="HAMAP" id="MF_00145">
    <property type="entry name" value="Phosphoglyc_kinase"/>
    <property type="match status" value="1"/>
</dbReference>
<accession>A0A6N6VVK1</accession>
<evidence type="ECO:0000256" key="5">
    <source>
        <dbReference type="ARBA" id="ARBA00013061"/>
    </source>
</evidence>